<organism evidence="2 3">
    <name type="scientific">Mucilaginibacter agri</name>
    <dbReference type="NCBI Taxonomy" id="2695265"/>
    <lineage>
        <taxon>Bacteria</taxon>
        <taxon>Pseudomonadati</taxon>
        <taxon>Bacteroidota</taxon>
        <taxon>Sphingobacteriia</taxon>
        <taxon>Sphingobacteriales</taxon>
        <taxon>Sphingobacteriaceae</taxon>
        <taxon>Mucilaginibacter</taxon>
    </lineage>
</organism>
<gene>
    <name evidence="2" type="ORF">GSY63_23145</name>
</gene>
<dbReference type="GO" id="GO:0016757">
    <property type="term" value="F:glycosyltransferase activity"/>
    <property type="evidence" value="ECO:0007669"/>
    <property type="project" value="InterPro"/>
</dbReference>
<dbReference type="Proteomes" id="UP000638732">
    <property type="component" value="Unassembled WGS sequence"/>
</dbReference>
<dbReference type="SUPFAM" id="SSF53756">
    <property type="entry name" value="UDP-Glycosyltransferase/glycogen phosphorylase"/>
    <property type="match status" value="1"/>
</dbReference>
<protein>
    <submittedName>
        <fullName evidence="2">Glycosyltransferase</fullName>
    </submittedName>
</protein>
<proteinExistence type="predicted"/>
<dbReference type="RefSeq" id="WP_166588229.1">
    <property type="nucleotide sequence ID" value="NZ_WWEO01000045.1"/>
</dbReference>
<reference evidence="2" key="1">
    <citation type="submission" date="2020-01" db="EMBL/GenBank/DDBJ databases">
        <authorList>
            <person name="Seo Y.L."/>
        </authorList>
    </citation>
    <scope>NUCLEOTIDE SEQUENCE</scope>
    <source>
        <strain evidence="2">R11</strain>
    </source>
</reference>
<sequence length="411" mass="47082">MNILVLNWTWYPSGGDWTYVENITNVYRQNGHAIVPFSMKDERNFPSEYSEYFIENINYKTLDKSSLKAGIKAVKKSIYSTEAQQNLEKLLSVVKIDFAHVNVIHHYITPIVLKVLKDKGIPIIWTLHEYTPICPESTFISHGVICERCFGGKFYNCVTHTCKKGSYAASTVAALENYVHKYLNYYKYVDYYVCPSVFTYKKFKQFNFFEEKLVQLYHGYDYSIIDKLPKVMPLGDSERYIVFVGRLEKIKGIQTLIKAMEKLPEIRLKIIGSGTLEKELKTLVSENGLKHVTLLGKKSQHETLEIISKADFLVCPSEWYEVLGFTAVEAMALSKPVVGSAIGALPEMVIDERTGFLFEPGNFEELATKIELLYNNKQLILDMGLNAHTHIHTLINTEKHFEGLKKLIPAL</sequence>
<dbReference type="InterPro" id="IPR001296">
    <property type="entry name" value="Glyco_trans_1"/>
</dbReference>
<dbReference type="PANTHER" id="PTHR45947">
    <property type="entry name" value="SULFOQUINOVOSYL TRANSFERASE SQD2"/>
    <property type="match status" value="1"/>
</dbReference>
<dbReference type="Pfam" id="PF00534">
    <property type="entry name" value="Glycos_transf_1"/>
    <property type="match status" value="1"/>
</dbReference>
<feature type="domain" description="Glycosyl transferase family 1" evidence="1">
    <location>
        <begin position="229"/>
        <end position="387"/>
    </location>
</feature>
<name>A0A966DXH4_9SPHI</name>
<keyword evidence="3" id="KW-1185">Reference proteome</keyword>
<evidence type="ECO:0000259" key="1">
    <source>
        <dbReference type="Pfam" id="PF00534"/>
    </source>
</evidence>
<dbReference type="PANTHER" id="PTHR45947:SF13">
    <property type="entry name" value="TRANSFERASE"/>
    <property type="match status" value="1"/>
</dbReference>
<dbReference type="CDD" id="cd03801">
    <property type="entry name" value="GT4_PimA-like"/>
    <property type="match status" value="1"/>
</dbReference>
<accession>A0A966DXH4</accession>
<reference evidence="2" key="2">
    <citation type="submission" date="2020-10" db="EMBL/GenBank/DDBJ databases">
        <title>Mucilaginibacter sp. nov., isolated from soil.</title>
        <authorList>
            <person name="Jeon C.O."/>
        </authorList>
    </citation>
    <scope>NUCLEOTIDE SEQUENCE</scope>
    <source>
        <strain evidence="2">R11</strain>
    </source>
</reference>
<evidence type="ECO:0000313" key="2">
    <source>
        <dbReference type="EMBL" id="NCD72279.1"/>
    </source>
</evidence>
<dbReference type="AlphaFoldDB" id="A0A966DXH4"/>
<evidence type="ECO:0000313" key="3">
    <source>
        <dbReference type="Proteomes" id="UP000638732"/>
    </source>
</evidence>
<dbReference type="EMBL" id="WWEO01000045">
    <property type="protein sequence ID" value="NCD72279.1"/>
    <property type="molecule type" value="Genomic_DNA"/>
</dbReference>
<dbReference type="Gene3D" id="3.40.50.2000">
    <property type="entry name" value="Glycogen Phosphorylase B"/>
    <property type="match status" value="2"/>
</dbReference>
<comment type="caution">
    <text evidence="2">The sequence shown here is derived from an EMBL/GenBank/DDBJ whole genome shotgun (WGS) entry which is preliminary data.</text>
</comment>
<dbReference type="InterPro" id="IPR050194">
    <property type="entry name" value="Glycosyltransferase_grp1"/>
</dbReference>